<dbReference type="Proteomes" id="UP000054342">
    <property type="component" value="Unassembled WGS sequence"/>
</dbReference>
<evidence type="ECO:0000313" key="3">
    <source>
        <dbReference type="EMBL" id="KIW54898.1"/>
    </source>
</evidence>
<evidence type="ECO:0000256" key="1">
    <source>
        <dbReference type="SAM" id="MobiDB-lite"/>
    </source>
</evidence>
<reference evidence="3 4" key="1">
    <citation type="submission" date="2015-01" db="EMBL/GenBank/DDBJ databases">
        <title>The Genome Sequence of Exophiala xenobiotica CBS118157.</title>
        <authorList>
            <consortium name="The Broad Institute Genomics Platform"/>
            <person name="Cuomo C."/>
            <person name="de Hoog S."/>
            <person name="Gorbushina A."/>
            <person name="Stielow B."/>
            <person name="Teixiera M."/>
            <person name="Abouelleil A."/>
            <person name="Chapman S.B."/>
            <person name="Priest M."/>
            <person name="Young S.K."/>
            <person name="Wortman J."/>
            <person name="Nusbaum C."/>
            <person name="Birren B."/>
        </authorList>
    </citation>
    <scope>NUCLEOTIDE SEQUENCE [LARGE SCALE GENOMIC DNA]</scope>
    <source>
        <strain evidence="3 4">CBS 118157</strain>
    </source>
</reference>
<dbReference type="RefSeq" id="XP_013315482.1">
    <property type="nucleotide sequence ID" value="XM_013460028.1"/>
</dbReference>
<keyword evidence="4" id="KW-1185">Reference proteome</keyword>
<keyword evidence="2" id="KW-0732">Signal</keyword>
<organism evidence="3 4">
    <name type="scientific">Exophiala xenobiotica</name>
    <dbReference type="NCBI Taxonomy" id="348802"/>
    <lineage>
        <taxon>Eukaryota</taxon>
        <taxon>Fungi</taxon>
        <taxon>Dikarya</taxon>
        <taxon>Ascomycota</taxon>
        <taxon>Pezizomycotina</taxon>
        <taxon>Eurotiomycetes</taxon>
        <taxon>Chaetothyriomycetidae</taxon>
        <taxon>Chaetothyriales</taxon>
        <taxon>Herpotrichiellaceae</taxon>
        <taxon>Exophiala</taxon>
    </lineage>
</organism>
<evidence type="ECO:0000256" key="2">
    <source>
        <dbReference type="SAM" id="SignalP"/>
    </source>
</evidence>
<proteinExistence type="predicted"/>
<dbReference type="STRING" id="348802.A0A0D2EHJ6"/>
<dbReference type="EMBL" id="KN847320">
    <property type="protein sequence ID" value="KIW54898.1"/>
    <property type="molecule type" value="Genomic_DNA"/>
</dbReference>
<gene>
    <name evidence="3" type="ORF">PV05_07224</name>
</gene>
<dbReference type="AlphaFoldDB" id="A0A0D2EHJ6"/>
<dbReference type="OrthoDB" id="10565174at2759"/>
<sequence length="187" mass="18606">MPSLALLVSLSTLLLHAYGQTIVATNTGDQTQIVSNGATIIDGTTMSSCPGAAVLTKSGSHSGAYCCIEKNPATATASTCAGFPFCSDSTANPMTIFTPSCEALIPMTASNYAQLVASATSSVSMKSASQTAAPASTSSAGAQTTSDPTSTASSATQNNAAACIFSMSEVWMFSGLGLMAGVFAVVA</sequence>
<evidence type="ECO:0000313" key="4">
    <source>
        <dbReference type="Proteomes" id="UP000054342"/>
    </source>
</evidence>
<accession>A0A0D2EHJ6</accession>
<name>A0A0D2EHJ6_9EURO</name>
<protein>
    <submittedName>
        <fullName evidence="3">Uncharacterized protein</fullName>
    </submittedName>
</protein>
<dbReference type="GeneID" id="25329132"/>
<feature type="signal peptide" evidence="2">
    <location>
        <begin position="1"/>
        <end position="19"/>
    </location>
</feature>
<feature type="region of interest" description="Disordered" evidence="1">
    <location>
        <begin position="134"/>
        <end position="154"/>
    </location>
</feature>
<dbReference type="HOGENOM" id="CLU_1447696_0_0_1"/>
<feature type="chain" id="PRO_5002252256" evidence="2">
    <location>
        <begin position="20"/>
        <end position="187"/>
    </location>
</feature>